<feature type="compositionally biased region" description="Acidic residues" evidence="1">
    <location>
        <begin position="568"/>
        <end position="582"/>
    </location>
</feature>
<feature type="region of interest" description="Disordered" evidence="1">
    <location>
        <begin position="398"/>
        <end position="426"/>
    </location>
</feature>
<accession>A0AAN8Y993</accession>
<feature type="compositionally biased region" description="Acidic residues" evidence="1">
    <location>
        <begin position="60"/>
        <end position="69"/>
    </location>
</feature>
<feature type="region of interest" description="Disordered" evidence="1">
    <location>
        <begin position="206"/>
        <end position="242"/>
    </location>
</feature>
<feature type="region of interest" description="Disordered" evidence="1">
    <location>
        <begin position="566"/>
        <end position="596"/>
    </location>
</feature>
<feature type="compositionally biased region" description="Basic and acidic residues" evidence="1">
    <location>
        <begin position="222"/>
        <end position="242"/>
    </location>
</feature>
<gene>
    <name evidence="2" type="ORF">RDI58_017890</name>
</gene>
<protein>
    <submittedName>
        <fullName evidence="2">Uncharacterized protein</fullName>
    </submittedName>
</protein>
<dbReference type="Proteomes" id="UP001371456">
    <property type="component" value="Unassembled WGS sequence"/>
</dbReference>
<comment type="caution">
    <text evidence="2">The sequence shown here is derived from an EMBL/GenBank/DDBJ whole genome shotgun (WGS) entry which is preliminary data.</text>
</comment>
<feature type="compositionally biased region" description="Polar residues" evidence="1">
    <location>
        <begin position="746"/>
        <end position="766"/>
    </location>
</feature>
<feature type="region of interest" description="Disordered" evidence="1">
    <location>
        <begin position="442"/>
        <end position="513"/>
    </location>
</feature>
<reference evidence="2 3" key="1">
    <citation type="submission" date="2024-02" db="EMBL/GenBank/DDBJ databases">
        <title>de novo genome assembly of Solanum bulbocastanum strain 11H21.</title>
        <authorList>
            <person name="Hosaka A.J."/>
        </authorList>
    </citation>
    <scope>NUCLEOTIDE SEQUENCE [LARGE SCALE GENOMIC DNA]</scope>
    <source>
        <tissue evidence="2">Young leaves</tissue>
    </source>
</reference>
<feature type="region of interest" description="Disordered" evidence="1">
    <location>
        <begin position="746"/>
        <end position="770"/>
    </location>
</feature>
<feature type="region of interest" description="Disordered" evidence="1">
    <location>
        <begin position="150"/>
        <end position="171"/>
    </location>
</feature>
<dbReference type="PANTHER" id="PTHR36005">
    <property type="entry name" value="DNA LIGASE-LIKE PROTEIN"/>
    <property type="match status" value="1"/>
</dbReference>
<evidence type="ECO:0000313" key="3">
    <source>
        <dbReference type="Proteomes" id="UP001371456"/>
    </source>
</evidence>
<feature type="compositionally biased region" description="Basic and acidic residues" evidence="1">
    <location>
        <begin position="80"/>
        <end position="99"/>
    </location>
</feature>
<evidence type="ECO:0000256" key="1">
    <source>
        <dbReference type="SAM" id="MobiDB-lite"/>
    </source>
</evidence>
<feature type="compositionally biased region" description="Polar residues" evidence="1">
    <location>
        <begin position="100"/>
        <end position="113"/>
    </location>
</feature>
<organism evidence="2 3">
    <name type="scientific">Solanum bulbocastanum</name>
    <name type="common">Wild potato</name>
    <dbReference type="NCBI Taxonomy" id="147425"/>
    <lineage>
        <taxon>Eukaryota</taxon>
        <taxon>Viridiplantae</taxon>
        <taxon>Streptophyta</taxon>
        <taxon>Embryophyta</taxon>
        <taxon>Tracheophyta</taxon>
        <taxon>Spermatophyta</taxon>
        <taxon>Magnoliopsida</taxon>
        <taxon>eudicotyledons</taxon>
        <taxon>Gunneridae</taxon>
        <taxon>Pentapetalae</taxon>
        <taxon>asterids</taxon>
        <taxon>lamiids</taxon>
        <taxon>Solanales</taxon>
        <taxon>Solanaceae</taxon>
        <taxon>Solanoideae</taxon>
        <taxon>Solaneae</taxon>
        <taxon>Solanum</taxon>
    </lineage>
</organism>
<feature type="compositionally biased region" description="Acidic residues" evidence="1">
    <location>
        <begin position="401"/>
        <end position="410"/>
    </location>
</feature>
<feature type="compositionally biased region" description="Acidic residues" evidence="1">
    <location>
        <begin position="504"/>
        <end position="513"/>
    </location>
</feature>
<feature type="compositionally biased region" description="Acidic residues" evidence="1">
    <location>
        <begin position="485"/>
        <end position="496"/>
    </location>
</feature>
<feature type="region of interest" description="Disordered" evidence="1">
    <location>
        <begin position="1"/>
        <end position="23"/>
    </location>
</feature>
<feature type="region of interest" description="Disordered" evidence="1">
    <location>
        <begin position="58"/>
        <end position="113"/>
    </location>
</feature>
<evidence type="ECO:0000313" key="2">
    <source>
        <dbReference type="EMBL" id="KAK6784435.1"/>
    </source>
</evidence>
<name>A0AAN8Y993_SOLBU</name>
<dbReference type="AlphaFoldDB" id="A0AAN8Y993"/>
<sequence>MESDDDYQSFYMPEDVSPEVRRPRFKRLKKALAASKNQHRPPIDDVFDFPKVDFSKLEALEEDSADSTEPEPVSSQGTEDEIRVGSVSEEKGGDSREAQQDSADSTELLSLQNSEIEIRLEPVSDEKHIEDFDDKDDLVSGQQCKEVKRSLEFGEDDVMSHGKEHKQSREIGEDLVSGDVTKEIHEEIGGIDEVIGDMNMEKLGLQLDEGDDKKKNKKKRSKGDIGREVKSKELASNKRREEKKVRMQHLSLYQLYISQYPQCWRRFGKGSLKSRKSRRTAMLISNDSIHKFSALREVTMEVDAKSAYSEEQRVDKLEIEMKGKVDAHGTEMGRTTETSNIDGISVPPIKRSSEIVLDEMVSEIAALSSALCLVWMSFLFTIELKALDERPNDVFRAPVDDTQDLFDDSEPTGNKDEILDDLASSPSEEVMAPSLLALNLKFDSVPPDESSSDEEDNDKENISPYIKGGSGSNSPKGDPVKAFVDDEAEEEDDSDNDLNRFGDNEDDDDIDDSAELHDIIATDYKEKKIDNEKRNELHQKWLEQQDAAGTESLLERLKCGVKQKETMSVDDELESEECEEEVNGITDMDAVPKSSTRLSSKKAKQIIVQMFVDKDDIFLSDEDEETEKRVVKQRVLCNSEVTTVVLPIEDESSSEIFGLIKKLNTVPDKRKPKASSFFDTVLGDQKKKCSLKSSFLGRGTNHLPSSHKQSSTVVRSFIFGRDDSNSQSSMSMSEDSSDMVVKENLPNRNSTTKFGSFQAKSSSQGKNAAAGTPAAAPLFEILKRSSAPSNVCSRDVLLDLPKPLLADLRVSKMSKAEEKI</sequence>
<proteinExistence type="predicted"/>
<keyword evidence="3" id="KW-1185">Reference proteome</keyword>
<dbReference type="EMBL" id="JBANQN010000007">
    <property type="protein sequence ID" value="KAK6784435.1"/>
    <property type="molecule type" value="Genomic_DNA"/>
</dbReference>
<dbReference type="PANTHER" id="PTHR36005:SF1">
    <property type="entry name" value="DNA LIGASE-LIKE PROTEIN"/>
    <property type="match status" value="1"/>
</dbReference>